<dbReference type="PANTHER" id="PTHR10587:SF133">
    <property type="entry name" value="CHITIN DEACETYLASE 1-RELATED"/>
    <property type="match status" value="1"/>
</dbReference>
<dbReference type="Pfam" id="PF01522">
    <property type="entry name" value="Polysacc_deac_1"/>
    <property type="match status" value="1"/>
</dbReference>
<comment type="caution">
    <text evidence="5">The sequence shown here is derived from an EMBL/GenBank/DDBJ whole genome shotgun (WGS) entry which is preliminary data.</text>
</comment>
<evidence type="ECO:0000256" key="3">
    <source>
        <dbReference type="SAM" id="MobiDB-lite"/>
    </source>
</evidence>
<feature type="region of interest" description="Disordered" evidence="3">
    <location>
        <begin position="303"/>
        <end position="322"/>
    </location>
</feature>
<feature type="compositionally biased region" description="Low complexity" evidence="3">
    <location>
        <begin position="100"/>
        <end position="109"/>
    </location>
</feature>
<reference evidence="5 6" key="1">
    <citation type="submission" date="2024-10" db="EMBL/GenBank/DDBJ databases">
        <title>The Natural Products Discovery Center: Release of the First 8490 Sequenced Strains for Exploring Actinobacteria Biosynthetic Diversity.</title>
        <authorList>
            <person name="Kalkreuter E."/>
            <person name="Kautsar S.A."/>
            <person name="Yang D."/>
            <person name="Bader C.D."/>
            <person name="Teijaro C.N."/>
            <person name="Fluegel L."/>
            <person name="Davis C.M."/>
            <person name="Simpson J.R."/>
            <person name="Lauterbach L."/>
            <person name="Steele A.D."/>
            <person name="Gui C."/>
            <person name="Meng S."/>
            <person name="Li G."/>
            <person name="Viehrig K."/>
            <person name="Ye F."/>
            <person name="Su P."/>
            <person name="Kiefer A.F."/>
            <person name="Nichols A."/>
            <person name="Cepeda A.J."/>
            <person name="Yan W."/>
            <person name="Fan B."/>
            <person name="Jiang Y."/>
            <person name="Adhikari A."/>
            <person name="Zheng C.-J."/>
            <person name="Schuster L."/>
            <person name="Cowan T.M."/>
            <person name="Smanski M.J."/>
            <person name="Chevrette M.G."/>
            <person name="De Carvalho L.P.S."/>
            <person name="Shen B."/>
        </authorList>
    </citation>
    <scope>NUCLEOTIDE SEQUENCE [LARGE SCALE GENOMIC DNA]</scope>
    <source>
        <strain evidence="5 6">NPDC049503</strain>
    </source>
</reference>
<dbReference type="Proteomes" id="UP001612928">
    <property type="component" value="Unassembled WGS sequence"/>
</dbReference>
<dbReference type="SUPFAM" id="SSF88713">
    <property type="entry name" value="Glycoside hydrolase/deacetylase"/>
    <property type="match status" value="1"/>
</dbReference>
<name>A0ABW7ZV19_9ACTN</name>
<protein>
    <submittedName>
        <fullName evidence="5">Polysaccharide deacetylase family protein</fullName>
    </submittedName>
</protein>
<dbReference type="InterPro" id="IPR002509">
    <property type="entry name" value="NODB_dom"/>
</dbReference>
<dbReference type="EMBL" id="JBITMB010000001">
    <property type="protein sequence ID" value="MFI7438377.1"/>
    <property type="molecule type" value="Genomic_DNA"/>
</dbReference>
<feature type="domain" description="NodB homology" evidence="4">
    <location>
        <begin position="408"/>
        <end position="593"/>
    </location>
</feature>
<dbReference type="RefSeq" id="WP_397017916.1">
    <property type="nucleotide sequence ID" value="NZ_JBITMB010000001.1"/>
</dbReference>
<dbReference type="InterPro" id="IPR011330">
    <property type="entry name" value="Glyco_hydro/deAcase_b/a-brl"/>
</dbReference>
<sequence length="621" mass="63434">MPKTRTVGGVAALVLAASGCGLFPASSERDVVVPANPTMIGYVDPSAIDGLVTMTMTEGEDAARRVHIRYPQLESAPTLNEALRQEAQRQLLAFRATAAAWRPTTTGRPNQGGADGSVGADTAADGNRTADTDTAADGNRTADTNTAAGADRIAGEDGAARPELNVDWQLVAASPDVIGVRLRTGQHVGVDCGRSTRTLWYDRRRDVVTGSAGLLSGQVTLDHLTRMVREGLAGRGAAVDRGRVTADPELFDSMAFNRNGDLVVEFDDCQIGSCALGRVAVAVPTERVVSWLSATGRRAQLSPRAAGMSLTPGPVGDPFEGGAPFGGLGVPAGFGSTVTAPRAGAPDPAAPRAGAPHPAAPRAGASGPAAPQAQARRPGSGGSSARVPGATAPGSAGRSERVDCAVAKCVALTFNDGPGPETPRLLDMLRDLGARATFFVVGANATADPWLLGRMAGEGHEIGNHSWTHRDLSQLSASKVLDSLGRTQDLIAVHAGRKPVLARAPYGAVSEEVRDAAHRLGLTLVGWDVNTVAPTETTGVSATGRPTAETIARRAVAGARDGAVIQLHDTSGAAVDATPAIVGALRGKGYALVTVAELYGDSGSRPEPGEGSAKAAAPGRP</sequence>
<proteinExistence type="predicted"/>
<dbReference type="CDD" id="cd10917">
    <property type="entry name" value="CE4_NodB_like_6s_7s"/>
    <property type="match status" value="1"/>
</dbReference>
<feature type="compositionally biased region" description="Low complexity" evidence="3">
    <location>
        <begin position="340"/>
        <end position="378"/>
    </location>
</feature>
<evidence type="ECO:0000313" key="6">
    <source>
        <dbReference type="Proteomes" id="UP001612928"/>
    </source>
</evidence>
<dbReference type="PROSITE" id="PS51257">
    <property type="entry name" value="PROKAR_LIPOPROTEIN"/>
    <property type="match status" value="1"/>
</dbReference>
<keyword evidence="2" id="KW-0378">Hydrolase</keyword>
<evidence type="ECO:0000256" key="2">
    <source>
        <dbReference type="ARBA" id="ARBA00022801"/>
    </source>
</evidence>
<accession>A0ABW7ZV19</accession>
<dbReference type="PROSITE" id="PS51677">
    <property type="entry name" value="NODB"/>
    <property type="match status" value="1"/>
</dbReference>
<evidence type="ECO:0000313" key="5">
    <source>
        <dbReference type="EMBL" id="MFI7438377.1"/>
    </source>
</evidence>
<keyword evidence="6" id="KW-1185">Reference proteome</keyword>
<organism evidence="5 6">
    <name type="scientific">Nonomuraea indica</name>
    <dbReference type="NCBI Taxonomy" id="1581193"/>
    <lineage>
        <taxon>Bacteria</taxon>
        <taxon>Bacillati</taxon>
        <taxon>Actinomycetota</taxon>
        <taxon>Actinomycetes</taxon>
        <taxon>Streptosporangiales</taxon>
        <taxon>Streptosporangiaceae</taxon>
        <taxon>Nonomuraea</taxon>
    </lineage>
</organism>
<dbReference type="InterPro" id="IPR050248">
    <property type="entry name" value="Polysacc_deacetylase_ArnD"/>
</dbReference>
<evidence type="ECO:0000259" key="4">
    <source>
        <dbReference type="PROSITE" id="PS51677"/>
    </source>
</evidence>
<feature type="region of interest" description="Disordered" evidence="3">
    <location>
        <begin position="100"/>
        <end position="158"/>
    </location>
</feature>
<keyword evidence="1" id="KW-0479">Metal-binding</keyword>
<dbReference type="Gene3D" id="3.20.20.370">
    <property type="entry name" value="Glycoside hydrolase/deacetylase"/>
    <property type="match status" value="1"/>
</dbReference>
<gene>
    <name evidence="5" type="ORF">ACIBP5_00255</name>
</gene>
<dbReference type="PANTHER" id="PTHR10587">
    <property type="entry name" value="GLYCOSYL TRANSFERASE-RELATED"/>
    <property type="match status" value="1"/>
</dbReference>
<feature type="region of interest" description="Disordered" evidence="3">
    <location>
        <begin position="600"/>
        <end position="621"/>
    </location>
</feature>
<evidence type="ECO:0000256" key="1">
    <source>
        <dbReference type="ARBA" id="ARBA00022723"/>
    </source>
</evidence>
<feature type="region of interest" description="Disordered" evidence="3">
    <location>
        <begin position="337"/>
        <end position="398"/>
    </location>
</feature>